<dbReference type="EMBL" id="CAJOBC010003197">
    <property type="protein sequence ID" value="CAF3771735.1"/>
    <property type="molecule type" value="Genomic_DNA"/>
</dbReference>
<protein>
    <submittedName>
        <fullName evidence="1">Uncharacterized protein</fullName>
    </submittedName>
</protein>
<accession>A0A814GSX8</accession>
<dbReference type="Proteomes" id="UP000681722">
    <property type="component" value="Unassembled WGS sequence"/>
</dbReference>
<dbReference type="Proteomes" id="UP000677228">
    <property type="component" value="Unassembled WGS sequence"/>
</dbReference>
<sequence length="343" mass="39441">DQSEELAIAVPTSNVAVTAIITSATMTNNESANLETSSILKCINSDSLLLENLIAAGEFFFNNIYFQQTIDIDFDYSFIPEKERPVNIVDCHDESSLDLLVKIHTLFNGYLIPISAQQLKQHPNTLAEYLSALPSNKFDFILVRDITSVSSTADIRRECKMIVDSYNLLPTHRYPVFPLINMSNTNDRQIQYTLQNLREQLISSVKNQIHAVIDKQVFENDLQKLLHPKYIQYLTKTNSIIRSLKQHLVDKDLDHQNQNNFPLYLKFIKLCKLRQQLKKTDFYGSNDEAAFNLTHDACKLENKLNPELLLNHDTVSTIFDMFIEILKSEHRLMSLNLLSSKLQ</sequence>
<keyword evidence="5" id="KW-1185">Reference proteome</keyword>
<dbReference type="EMBL" id="CAJNOK010008361">
    <property type="protein sequence ID" value="CAF1061407.1"/>
    <property type="molecule type" value="Genomic_DNA"/>
</dbReference>
<gene>
    <name evidence="1" type="ORF">GPM918_LOCUS13719</name>
    <name evidence="2" type="ORF">OVA965_LOCUS17435</name>
    <name evidence="3" type="ORF">SRO942_LOCUS13719</name>
    <name evidence="4" type="ORF">TMI583_LOCUS17446</name>
</gene>
<dbReference type="Proteomes" id="UP000663829">
    <property type="component" value="Unassembled WGS sequence"/>
</dbReference>
<evidence type="ECO:0000313" key="5">
    <source>
        <dbReference type="Proteomes" id="UP000663829"/>
    </source>
</evidence>
<evidence type="ECO:0000313" key="4">
    <source>
        <dbReference type="EMBL" id="CAF3826918.1"/>
    </source>
</evidence>
<dbReference type="Proteomes" id="UP000682733">
    <property type="component" value="Unassembled WGS sequence"/>
</dbReference>
<dbReference type="AlphaFoldDB" id="A0A814GSX8"/>
<evidence type="ECO:0000313" key="3">
    <source>
        <dbReference type="EMBL" id="CAF3771735.1"/>
    </source>
</evidence>
<organism evidence="1 5">
    <name type="scientific">Didymodactylos carnosus</name>
    <dbReference type="NCBI Taxonomy" id="1234261"/>
    <lineage>
        <taxon>Eukaryota</taxon>
        <taxon>Metazoa</taxon>
        <taxon>Spiralia</taxon>
        <taxon>Gnathifera</taxon>
        <taxon>Rotifera</taxon>
        <taxon>Eurotatoria</taxon>
        <taxon>Bdelloidea</taxon>
        <taxon>Philodinida</taxon>
        <taxon>Philodinidae</taxon>
        <taxon>Didymodactylos</taxon>
    </lineage>
</organism>
<reference evidence="1" key="1">
    <citation type="submission" date="2021-02" db="EMBL/GenBank/DDBJ databases">
        <authorList>
            <person name="Nowell W R."/>
        </authorList>
    </citation>
    <scope>NUCLEOTIDE SEQUENCE</scope>
</reference>
<dbReference type="OrthoDB" id="10605345at2759"/>
<dbReference type="EMBL" id="CAJNOQ010003197">
    <property type="protein sequence ID" value="CAF1000291.1"/>
    <property type="molecule type" value="Genomic_DNA"/>
</dbReference>
<dbReference type="EMBL" id="CAJOBA010008376">
    <property type="protein sequence ID" value="CAF3826918.1"/>
    <property type="molecule type" value="Genomic_DNA"/>
</dbReference>
<comment type="caution">
    <text evidence="1">The sequence shown here is derived from an EMBL/GenBank/DDBJ whole genome shotgun (WGS) entry which is preliminary data.</text>
</comment>
<evidence type="ECO:0000313" key="1">
    <source>
        <dbReference type="EMBL" id="CAF1000291.1"/>
    </source>
</evidence>
<name>A0A814GSX8_9BILA</name>
<feature type="non-terminal residue" evidence="1">
    <location>
        <position position="343"/>
    </location>
</feature>
<evidence type="ECO:0000313" key="2">
    <source>
        <dbReference type="EMBL" id="CAF1061407.1"/>
    </source>
</evidence>
<proteinExistence type="predicted"/>